<dbReference type="Proteomes" id="UP000093111">
    <property type="component" value="Unassembled WGS sequence"/>
</dbReference>
<dbReference type="Gene3D" id="3.50.30.40">
    <property type="entry name" value="Ribonuclease E inhibitor RraA/RraA-like"/>
    <property type="match status" value="1"/>
</dbReference>
<feature type="binding site" evidence="1">
    <location>
        <position position="130"/>
    </location>
    <ligand>
        <name>Mg(2+)</name>
        <dbReference type="ChEBI" id="CHEBI:18420"/>
    </ligand>
</feature>
<keyword evidence="3" id="KW-1185">Reference proteome</keyword>
<evidence type="ECO:0000313" key="3">
    <source>
        <dbReference type="Proteomes" id="UP000093111"/>
    </source>
</evidence>
<dbReference type="SUPFAM" id="SSF89562">
    <property type="entry name" value="RraA-like"/>
    <property type="match status" value="1"/>
</dbReference>
<dbReference type="GO" id="GO:0046872">
    <property type="term" value="F:metal ion binding"/>
    <property type="evidence" value="ECO:0007669"/>
    <property type="project" value="UniProtKB-KW"/>
</dbReference>
<dbReference type="InterPro" id="IPR005493">
    <property type="entry name" value="RraA/RraA-like"/>
</dbReference>
<keyword evidence="1" id="KW-0460">Magnesium</keyword>
<organism evidence="2 3">
    <name type="scientific">Pararhizobium polonicum</name>
    <dbReference type="NCBI Taxonomy" id="1612624"/>
    <lineage>
        <taxon>Bacteria</taxon>
        <taxon>Pseudomonadati</taxon>
        <taxon>Pseudomonadota</taxon>
        <taxon>Alphaproteobacteria</taxon>
        <taxon>Hyphomicrobiales</taxon>
        <taxon>Rhizobiaceae</taxon>
        <taxon>Rhizobium/Agrobacterium group</taxon>
        <taxon>Pararhizobium</taxon>
    </lineage>
</organism>
<name>A0A1C7NXS0_9HYPH</name>
<dbReference type="STRING" id="1612624.ADU59_21930"/>
<evidence type="ECO:0008006" key="4">
    <source>
        <dbReference type="Google" id="ProtNLM"/>
    </source>
</evidence>
<comment type="cofactor">
    <cofactor evidence="1">
        <name>Mg(2+)</name>
        <dbReference type="ChEBI" id="CHEBI:18420"/>
    </cofactor>
</comment>
<evidence type="ECO:0000256" key="1">
    <source>
        <dbReference type="PIRSR" id="PIRSR605493-1"/>
    </source>
</evidence>
<dbReference type="AlphaFoldDB" id="A0A1C7NXS0"/>
<dbReference type="OrthoDB" id="9805307at2"/>
<keyword evidence="1" id="KW-0479">Metal-binding</keyword>
<dbReference type="PANTHER" id="PTHR33254">
    <property type="entry name" value="4-HYDROXY-4-METHYL-2-OXOGLUTARATE ALDOLASE 3-RELATED"/>
    <property type="match status" value="1"/>
</dbReference>
<dbReference type="RefSeq" id="WP_068956502.1">
    <property type="nucleotide sequence ID" value="NZ_LGLV01000014.1"/>
</dbReference>
<proteinExistence type="predicted"/>
<dbReference type="NCBIfam" id="NF006093">
    <property type="entry name" value="PRK08245.1"/>
    <property type="match status" value="1"/>
</dbReference>
<accession>A0A1C7NXS0</accession>
<dbReference type="Pfam" id="PF03737">
    <property type="entry name" value="RraA-like"/>
    <property type="match status" value="1"/>
</dbReference>
<sequence>MSTLIQVTEIDPKTVAYLARLPVPTLAAVLFRKGYEKQFVTGLMPLSTRRFAGPAYTLRAIPTRPDLRTAVASGTVPNLHRQALREIPAGGVLVADTGRTTGCSVLGDILAESLIVRGIAGVVVDGGVADTQRLAELDLPVVCTGSAPVPWPGTLYIADLQVPVNLCGVAVFPGDIIVGDACGVIVIPAALAAEVAHEAREKEEMEIFILERIRAGAPLDGTYPPNEAALADYAAWREAQKDKAE</sequence>
<evidence type="ECO:0000313" key="2">
    <source>
        <dbReference type="EMBL" id="OBZ93506.1"/>
    </source>
</evidence>
<feature type="binding site" evidence="1">
    <location>
        <begin position="107"/>
        <end position="110"/>
    </location>
    <ligand>
        <name>substrate</name>
    </ligand>
</feature>
<reference evidence="2 3" key="1">
    <citation type="journal article" date="2016" name="Syst. Appl. Microbiol.">
        <title>Pararhizobium polonicum sp. nov. isolated from tumors on stone fruit rootstocks.</title>
        <authorList>
            <person name="Pulawska J."/>
            <person name="Kuzmanovic N."/>
            <person name="Willems A."/>
            <person name="Pothier J.F."/>
        </authorList>
    </citation>
    <scope>NUCLEOTIDE SEQUENCE [LARGE SCALE GENOMIC DNA]</scope>
    <source>
        <strain evidence="2 3">F5.1</strain>
    </source>
</reference>
<comment type="caution">
    <text evidence="2">The sequence shown here is derived from an EMBL/GenBank/DDBJ whole genome shotgun (WGS) entry which is preliminary data.</text>
</comment>
<gene>
    <name evidence="2" type="ORF">ADU59_21930</name>
</gene>
<dbReference type="EMBL" id="LGLV01000014">
    <property type="protein sequence ID" value="OBZ93506.1"/>
    <property type="molecule type" value="Genomic_DNA"/>
</dbReference>
<dbReference type="CDD" id="cd16841">
    <property type="entry name" value="RraA_family"/>
    <property type="match status" value="1"/>
</dbReference>
<dbReference type="PANTHER" id="PTHR33254:SF16">
    <property type="entry name" value="BLR3842 PROTEIN"/>
    <property type="match status" value="1"/>
</dbReference>
<dbReference type="InterPro" id="IPR036704">
    <property type="entry name" value="RraA/RraA-like_sf"/>
</dbReference>
<protein>
    <recommendedName>
        <fullName evidence="4">Dimethylmenaquinone methyltransferase</fullName>
    </recommendedName>
</protein>